<feature type="signal peptide" evidence="8">
    <location>
        <begin position="1"/>
        <end position="21"/>
    </location>
</feature>
<keyword evidence="4 5" id="KW-0326">Glycosidase</keyword>
<feature type="binding site" evidence="7">
    <location>
        <position position="569"/>
    </location>
    <ligand>
        <name>substrate</name>
    </ligand>
</feature>
<dbReference type="InterPro" id="IPR031704">
    <property type="entry name" value="Glyco_hydro_36_N"/>
</dbReference>
<dbReference type="CDD" id="cd14791">
    <property type="entry name" value="GH36"/>
    <property type="match status" value="1"/>
</dbReference>
<dbReference type="InterPro" id="IPR031705">
    <property type="entry name" value="Glyco_hydro_36_C"/>
</dbReference>
<evidence type="ECO:0000256" key="2">
    <source>
        <dbReference type="ARBA" id="ARBA00012755"/>
    </source>
</evidence>
<feature type="binding site" evidence="7">
    <location>
        <begin position="385"/>
        <end position="386"/>
    </location>
    <ligand>
        <name>substrate</name>
    </ligand>
</feature>
<dbReference type="PANTHER" id="PTHR43053">
    <property type="entry name" value="GLYCOSIDASE FAMILY 31"/>
    <property type="match status" value="1"/>
</dbReference>
<proteinExistence type="inferred from homology"/>
<comment type="function">
    <text evidence="5">Hydrolyzes a variety of simple alpha-D-galactoside as well as more complex molecules such as oligosaccharides and polysaccharides.</text>
</comment>
<dbReference type="InterPro" id="IPR050985">
    <property type="entry name" value="Alpha-glycosidase_related"/>
</dbReference>
<dbReference type="PANTHER" id="PTHR43053:SF3">
    <property type="entry name" value="ALPHA-GALACTOSIDASE C-RELATED"/>
    <property type="match status" value="1"/>
</dbReference>
<dbReference type="Gene3D" id="3.20.20.70">
    <property type="entry name" value="Aldolase class I"/>
    <property type="match status" value="1"/>
</dbReference>
<evidence type="ECO:0000256" key="8">
    <source>
        <dbReference type="SAM" id="SignalP"/>
    </source>
</evidence>
<dbReference type="InterPro" id="IPR013780">
    <property type="entry name" value="Glyco_hydro_b"/>
</dbReference>
<dbReference type="GO" id="GO:0004557">
    <property type="term" value="F:alpha-galactosidase activity"/>
    <property type="evidence" value="ECO:0007669"/>
    <property type="project" value="UniProtKB-UniRule"/>
</dbReference>
<feature type="active site" description="Proton donor" evidence="6">
    <location>
        <position position="569"/>
    </location>
</feature>
<feature type="binding site" evidence="7">
    <location>
        <position position="547"/>
    </location>
    <ligand>
        <name>substrate</name>
    </ligand>
</feature>
<dbReference type="FunFam" id="3.20.20.70:FF:000118">
    <property type="entry name" value="Alpha-galactosidase"/>
    <property type="match status" value="1"/>
</dbReference>
<dbReference type="PRINTS" id="PR00743">
    <property type="entry name" value="GLHYDRLASE36"/>
</dbReference>
<feature type="binding site" evidence="7">
    <location>
        <position position="472"/>
    </location>
    <ligand>
        <name>substrate</name>
    </ligand>
</feature>
<dbReference type="Pfam" id="PF16875">
    <property type="entry name" value="Glyco_hydro_36N"/>
    <property type="match status" value="1"/>
</dbReference>
<evidence type="ECO:0000256" key="3">
    <source>
        <dbReference type="ARBA" id="ARBA00022801"/>
    </source>
</evidence>
<keyword evidence="3 5" id="KW-0378">Hydrolase</keyword>
<feature type="chain" id="PRO_5007293420" description="Alpha-galactosidase" evidence="8">
    <location>
        <begin position="22"/>
        <end position="752"/>
    </location>
</feature>
<reference evidence="12" key="1">
    <citation type="submission" date="2016-02" db="EMBL/GenBank/DDBJ databases">
        <title>Draft genome sequence of Microdochium bolleyi, a fungal endophyte of beachgrass.</title>
        <authorList>
            <consortium name="DOE Joint Genome Institute"/>
            <person name="David A.S."/>
            <person name="May G."/>
            <person name="Haridas S."/>
            <person name="Lim J."/>
            <person name="Wang M."/>
            <person name="Labutti K."/>
            <person name="Lipzen A."/>
            <person name="Barry K."/>
            <person name="Grigoriev I.V."/>
        </authorList>
    </citation>
    <scope>NUCLEOTIDE SEQUENCE [LARGE SCALE GENOMIC DNA]</scope>
    <source>
        <strain evidence="12">J235TASD1</strain>
    </source>
</reference>
<feature type="binding site" evidence="7">
    <location>
        <position position="218"/>
    </location>
    <ligand>
        <name>substrate</name>
    </ligand>
</feature>
<evidence type="ECO:0000259" key="9">
    <source>
        <dbReference type="Pfam" id="PF16874"/>
    </source>
</evidence>
<dbReference type="EMBL" id="KQ964250">
    <property type="protein sequence ID" value="KXJ91539.1"/>
    <property type="molecule type" value="Genomic_DNA"/>
</dbReference>
<feature type="binding site" evidence="7">
    <location>
        <begin position="505"/>
        <end position="509"/>
    </location>
    <ligand>
        <name>substrate</name>
    </ligand>
</feature>
<dbReference type="PIRSF" id="PIRSF005536">
    <property type="entry name" value="Agal"/>
    <property type="match status" value="1"/>
</dbReference>
<keyword evidence="8" id="KW-0732">Signal</keyword>
<dbReference type="Gene3D" id="2.70.98.60">
    <property type="entry name" value="alpha-galactosidase from lactobacil brevis"/>
    <property type="match status" value="1"/>
</dbReference>
<dbReference type="Gene3D" id="2.60.40.1180">
    <property type="entry name" value="Golgi alpha-mannosidase II"/>
    <property type="match status" value="1"/>
</dbReference>
<gene>
    <name evidence="11" type="ORF">Micbo1qcDRAFT_188814</name>
</gene>
<evidence type="ECO:0000256" key="7">
    <source>
        <dbReference type="PIRSR" id="PIRSR005536-2"/>
    </source>
</evidence>
<comment type="similarity">
    <text evidence="5">Belongs to the glycosyl hydrolase.</text>
</comment>
<dbReference type="Proteomes" id="UP000070501">
    <property type="component" value="Unassembled WGS sequence"/>
</dbReference>
<dbReference type="Pfam" id="PF16874">
    <property type="entry name" value="Glyco_hydro_36C"/>
    <property type="match status" value="1"/>
</dbReference>
<dbReference type="InParanoid" id="A0A136J379"/>
<evidence type="ECO:0000256" key="5">
    <source>
        <dbReference type="PIRNR" id="PIRNR005536"/>
    </source>
</evidence>
<dbReference type="AlphaFoldDB" id="A0A136J379"/>
<sequence>MIRAPLAAIALSALCQLPVSAQSSSATMQSLVAKDKSFALNGKGMSYRFHVDEATGDLYNDHFGGLATEDSLVEPLIRPDGWSGFPGRVQREYPDLGRGDMRIPAFQVRQAGGGKAYTVSELHYQSHEVVEGKPALNGLPSTFGEAGDVSTLIVHLFDNYSSIAVDMSYSVFPEHDAVVRSVNITNKGDNDMILDKAASLSVDLPFADYEMIYLRGDWAREAQRVRRSIEYGNQGFGSLAGYSSHYHNPFLALVSPDTTESRGDAWGFSLIYTGSFSVDVEKSSQGFTRATLGLNPLQFSWPLKPGETFTTPECVAVYSDAGVGGMSRKLHNLMRKNLIRHKAATEVKPALLNSWEGLYFAYNQSTVTKLARSTADLGIKLFVLDDGWFGNEFPRTNDSLGLGDWQVNKARFPNGLGPMVDEITQMQAGNSSDKLRFGLWFEPEMVNPNSTLYRKHPDWVLHAADYPRTVRRNQLVLNLALPEVQEHVINSVANVLDSAKISYVKWDNNRGMHETENSYTSHQYMLGLYRVLDTLTTRFPDVLWEGCASGGGRFDPGILHYFPQSWTSDNTDGLDRIGIQFGTSLAYPASAMGAHISVVPNHQAGRVTPLSFRAHVAMMGGSFGLELNPADLSDEETAELPALLALADQVAPAVVQGDMYRLALPEVSNWPAAMFVAKDGAKAVVFYFQQRSNVNIAGIPYLKLQGLDAGARYSIDGGANGTYTGATLMNVGMQYQFPVKDFGSRVFLLEKQ</sequence>
<organism evidence="11 12">
    <name type="scientific">Microdochium bolleyi</name>
    <dbReference type="NCBI Taxonomy" id="196109"/>
    <lineage>
        <taxon>Eukaryota</taxon>
        <taxon>Fungi</taxon>
        <taxon>Dikarya</taxon>
        <taxon>Ascomycota</taxon>
        <taxon>Pezizomycotina</taxon>
        <taxon>Sordariomycetes</taxon>
        <taxon>Xylariomycetidae</taxon>
        <taxon>Xylariales</taxon>
        <taxon>Microdochiaceae</taxon>
        <taxon>Microdochium</taxon>
    </lineage>
</organism>
<feature type="domain" description="Glycosyl hydrolase family 36 N-terminal" evidence="10">
    <location>
        <begin position="85"/>
        <end position="304"/>
    </location>
</feature>
<dbReference type="InterPro" id="IPR002252">
    <property type="entry name" value="Glyco_hydro_36"/>
</dbReference>
<evidence type="ECO:0000313" key="11">
    <source>
        <dbReference type="EMBL" id="KXJ91539.1"/>
    </source>
</evidence>
<comment type="catalytic activity">
    <reaction evidence="1 5">
        <text>Hydrolysis of terminal, non-reducing alpha-D-galactose residues in alpha-D-galactosides, including galactose oligosaccharides, galactomannans and galactolipids.</text>
        <dbReference type="EC" id="3.2.1.22"/>
    </reaction>
</comment>
<evidence type="ECO:0000256" key="4">
    <source>
        <dbReference type="ARBA" id="ARBA00023295"/>
    </source>
</evidence>
<dbReference type="GO" id="GO:0016052">
    <property type="term" value="P:carbohydrate catabolic process"/>
    <property type="evidence" value="ECO:0007669"/>
    <property type="project" value="InterPro"/>
</dbReference>
<dbReference type="EC" id="3.2.1.22" evidence="2 5"/>
<name>A0A136J379_9PEZI</name>
<dbReference type="InterPro" id="IPR017853">
    <property type="entry name" value="GH"/>
</dbReference>
<dbReference type="OrthoDB" id="5795902at2759"/>
<dbReference type="InterPro" id="IPR038417">
    <property type="entry name" value="Alpga-gal_N_sf"/>
</dbReference>
<feature type="domain" description="Glycosyl hydrolase family 36 C-terminal" evidence="9">
    <location>
        <begin position="670"/>
        <end position="749"/>
    </location>
</feature>
<evidence type="ECO:0000313" key="12">
    <source>
        <dbReference type="Proteomes" id="UP000070501"/>
    </source>
</evidence>
<dbReference type="SUPFAM" id="SSF51445">
    <property type="entry name" value="(Trans)glycosidases"/>
    <property type="match status" value="1"/>
</dbReference>
<evidence type="ECO:0000256" key="1">
    <source>
        <dbReference type="ARBA" id="ARBA00001255"/>
    </source>
</evidence>
<feature type="active site" description="Nucleophile" evidence="6">
    <location>
        <position position="507"/>
    </location>
</feature>
<dbReference type="STRING" id="196109.A0A136J379"/>
<evidence type="ECO:0000256" key="6">
    <source>
        <dbReference type="PIRSR" id="PIRSR005536-1"/>
    </source>
</evidence>
<dbReference type="InterPro" id="IPR013785">
    <property type="entry name" value="Aldolase_TIM"/>
</dbReference>
<accession>A0A136J379</accession>
<dbReference type="Pfam" id="PF02065">
    <property type="entry name" value="Melibiase"/>
    <property type="match status" value="1"/>
</dbReference>
<evidence type="ECO:0000259" key="10">
    <source>
        <dbReference type="Pfam" id="PF16875"/>
    </source>
</evidence>
<keyword evidence="12" id="KW-1185">Reference proteome</keyword>
<protein>
    <recommendedName>
        <fullName evidence="2 5">Alpha-galactosidase</fullName>
        <ecNumber evidence="2 5">3.2.1.22</ecNumber>
    </recommendedName>
</protein>